<keyword evidence="1" id="KW-0813">Transport</keyword>
<name>A0ABQ0U0Z7_9GAMM</name>
<evidence type="ECO:0000256" key="2">
    <source>
        <dbReference type="ARBA" id="ARBA00022741"/>
    </source>
</evidence>
<dbReference type="PROSITE" id="PS00211">
    <property type="entry name" value="ABC_TRANSPORTER_1"/>
    <property type="match status" value="1"/>
</dbReference>
<evidence type="ECO:0000313" key="5">
    <source>
        <dbReference type="EMBL" id="GEK72217.1"/>
    </source>
</evidence>
<sequence>MPAREALRLEGLAVGDLEGVTLSVEPGEVVCLSGPSGCGKSRLLRAVADLDPLEGGEVRLGDLARTAVPGHAWRRRVRLVPAESQWWAERVGEHFAQGGAEEGLAALGFDAAALDWTVSRLSSGEKQRLALLRALTPSPSALLLDEPTANLDAETAQRVERWLLPRIREAGWPTIWVAHDAAQIARVADRHLRLEAGRLTTAGDATWA</sequence>
<dbReference type="InterPro" id="IPR003439">
    <property type="entry name" value="ABC_transporter-like_ATP-bd"/>
</dbReference>
<dbReference type="InterPro" id="IPR003593">
    <property type="entry name" value="AAA+_ATPase"/>
</dbReference>
<protein>
    <submittedName>
        <fullName evidence="5">ATP-binding protein</fullName>
    </submittedName>
</protein>
<comment type="caution">
    <text evidence="5">The sequence shown here is derived from an EMBL/GenBank/DDBJ whole genome shotgun (WGS) entry which is preliminary data.</text>
</comment>
<evidence type="ECO:0000256" key="1">
    <source>
        <dbReference type="ARBA" id="ARBA00022448"/>
    </source>
</evidence>
<dbReference type="PANTHER" id="PTHR43119:SF1">
    <property type="entry name" value="ABC TRANSPORTER DOMAIN-CONTAINING PROTEIN"/>
    <property type="match status" value="1"/>
</dbReference>
<proteinExistence type="predicted"/>
<feature type="domain" description="ABC transporter" evidence="4">
    <location>
        <begin position="1"/>
        <end position="208"/>
    </location>
</feature>
<evidence type="ECO:0000256" key="3">
    <source>
        <dbReference type="ARBA" id="ARBA00022840"/>
    </source>
</evidence>
<reference evidence="5 6" key="1">
    <citation type="submission" date="2019-07" db="EMBL/GenBank/DDBJ databases">
        <title>Whole genome shotgun sequence of Halomonas halophila NBRC 102604.</title>
        <authorList>
            <person name="Hosoyama A."/>
            <person name="Uohara A."/>
            <person name="Ohji S."/>
            <person name="Ichikawa N."/>
        </authorList>
    </citation>
    <scope>NUCLEOTIDE SEQUENCE [LARGE SCALE GENOMIC DNA]</scope>
    <source>
        <strain evidence="5 6">NBRC 102604</strain>
    </source>
</reference>
<keyword evidence="2" id="KW-0547">Nucleotide-binding</keyword>
<evidence type="ECO:0000313" key="6">
    <source>
        <dbReference type="Proteomes" id="UP000321121"/>
    </source>
</evidence>
<dbReference type="Proteomes" id="UP000321121">
    <property type="component" value="Unassembled WGS sequence"/>
</dbReference>
<dbReference type="InterPro" id="IPR017871">
    <property type="entry name" value="ABC_transporter-like_CS"/>
</dbReference>
<dbReference type="CDD" id="cd03225">
    <property type="entry name" value="ABC_cobalt_CbiO_domain1"/>
    <property type="match status" value="1"/>
</dbReference>
<gene>
    <name evidence="5" type="ORF">HHA04nite_07610</name>
</gene>
<dbReference type="PANTHER" id="PTHR43119">
    <property type="entry name" value="ABC TRANSPORT PROTEIN ATP-BINDING COMPONENT-RELATED"/>
    <property type="match status" value="1"/>
</dbReference>
<dbReference type="InterPro" id="IPR015856">
    <property type="entry name" value="ABC_transpr_CbiO/EcfA_su"/>
</dbReference>
<organism evidence="5 6">
    <name type="scientific">Halomonas halophila</name>
    <dbReference type="NCBI Taxonomy" id="29573"/>
    <lineage>
        <taxon>Bacteria</taxon>
        <taxon>Pseudomonadati</taxon>
        <taxon>Pseudomonadota</taxon>
        <taxon>Gammaproteobacteria</taxon>
        <taxon>Oceanospirillales</taxon>
        <taxon>Halomonadaceae</taxon>
        <taxon>Halomonas</taxon>
    </lineage>
</organism>
<dbReference type="Gene3D" id="3.40.50.300">
    <property type="entry name" value="P-loop containing nucleotide triphosphate hydrolases"/>
    <property type="match status" value="1"/>
</dbReference>
<dbReference type="PROSITE" id="PS50893">
    <property type="entry name" value="ABC_TRANSPORTER_2"/>
    <property type="match status" value="1"/>
</dbReference>
<dbReference type="SUPFAM" id="SSF52540">
    <property type="entry name" value="P-loop containing nucleoside triphosphate hydrolases"/>
    <property type="match status" value="1"/>
</dbReference>
<accession>A0ABQ0U0Z7</accession>
<keyword evidence="6" id="KW-1185">Reference proteome</keyword>
<dbReference type="InterPro" id="IPR027417">
    <property type="entry name" value="P-loop_NTPase"/>
</dbReference>
<dbReference type="RefSeq" id="WP_246124630.1">
    <property type="nucleotide sequence ID" value="NZ_BJUS01000005.1"/>
</dbReference>
<keyword evidence="3 5" id="KW-0067">ATP-binding</keyword>
<evidence type="ECO:0000259" key="4">
    <source>
        <dbReference type="PROSITE" id="PS50893"/>
    </source>
</evidence>
<dbReference type="Pfam" id="PF00005">
    <property type="entry name" value="ABC_tran"/>
    <property type="match status" value="1"/>
</dbReference>
<dbReference type="SMART" id="SM00382">
    <property type="entry name" value="AAA"/>
    <property type="match status" value="1"/>
</dbReference>
<dbReference type="EMBL" id="BJUS01000005">
    <property type="protein sequence ID" value="GEK72217.1"/>
    <property type="molecule type" value="Genomic_DNA"/>
</dbReference>
<dbReference type="GO" id="GO:0005524">
    <property type="term" value="F:ATP binding"/>
    <property type="evidence" value="ECO:0007669"/>
    <property type="project" value="UniProtKB-KW"/>
</dbReference>